<comment type="caution">
    <text evidence="5">The sequence shown here is derived from an EMBL/GenBank/DDBJ whole genome shotgun (WGS) entry which is preliminary data.</text>
</comment>
<organism evidence="5">
    <name type="scientific">marine sediment metagenome</name>
    <dbReference type="NCBI Taxonomy" id="412755"/>
    <lineage>
        <taxon>unclassified sequences</taxon>
        <taxon>metagenomes</taxon>
        <taxon>ecological metagenomes</taxon>
    </lineage>
</organism>
<dbReference type="InterPro" id="IPR000835">
    <property type="entry name" value="HTH_MarR-typ"/>
</dbReference>
<evidence type="ECO:0000313" key="5">
    <source>
        <dbReference type="EMBL" id="KKL71169.1"/>
    </source>
</evidence>
<dbReference type="AlphaFoldDB" id="A0A0F9EB24"/>
<keyword evidence="3" id="KW-0804">Transcription</keyword>
<dbReference type="GO" id="GO:0003677">
    <property type="term" value="F:DNA binding"/>
    <property type="evidence" value="ECO:0007669"/>
    <property type="project" value="UniProtKB-KW"/>
</dbReference>
<dbReference type="SMART" id="SM00347">
    <property type="entry name" value="HTH_MARR"/>
    <property type="match status" value="1"/>
</dbReference>
<dbReference type="Pfam" id="PF12802">
    <property type="entry name" value="MarR_2"/>
    <property type="match status" value="1"/>
</dbReference>
<sequence length="163" mass="18014">MDRTDKSLVAIRRILRSTEMYGRELAKAAGLTAVQIRVLQIVAETGHATPKEIAKRMGVSQATMTSLIDRLKAKAMVERQPSEVDRRQTNILITEAGKRAVDDAPDPLQQKYVSQFEAMADWEQAMVVAVLERVATMLDAPTHDIAPVLDVSDLTAPPHLPED</sequence>
<evidence type="ECO:0000256" key="3">
    <source>
        <dbReference type="ARBA" id="ARBA00023163"/>
    </source>
</evidence>
<evidence type="ECO:0000259" key="4">
    <source>
        <dbReference type="PROSITE" id="PS50995"/>
    </source>
</evidence>
<protein>
    <recommendedName>
        <fullName evidence="4">HTH marR-type domain-containing protein</fullName>
    </recommendedName>
</protein>
<dbReference type="PROSITE" id="PS50995">
    <property type="entry name" value="HTH_MARR_2"/>
    <property type="match status" value="1"/>
</dbReference>
<dbReference type="EMBL" id="LAZR01025670">
    <property type="protein sequence ID" value="KKL71169.1"/>
    <property type="molecule type" value="Genomic_DNA"/>
</dbReference>
<dbReference type="PRINTS" id="PR00598">
    <property type="entry name" value="HTHMARR"/>
</dbReference>
<dbReference type="InterPro" id="IPR036390">
    <property type="entry name" value="WH_DNA-bd_sf"/>
</dbReference>
<accession>A0A0F9EB24</accession>
<keyword evidence="2" id="KW-0238">DNA-binding</keyword>
<proteinExistence type="predicted"/>
<dbReference type="InterPro" id="IPR036388">
    <property type="entry name" value="WH-like_DNA-bd_sf"/>
</dbReference>
<keyword evidence="1" id="KW-0805">Transcription regulation</keyword>
<feature type="domain" description="HTH marR-type" evidence="4">
    <location>
        <begin position="1"/>
        <end position="136"/>
    </location>
</feature>
<name>A0A0F9EB24_9ZZZZ</name>
<evidence type="ECO:0000256" key="1">
    <source>
        <dbReference type="ARBA" id="ARBA00023015"/>
    </source>
</evidence>
<dbReference type="Gene3D" id="1.10.10.10">
    <property type="entry name" value="Winged helix-like DNA-binding domain superfamily/Winged helix DNA-binding domain"/>
    <property type="match status" value="1"/>
</dbReference>
<gene>
    <name evidence="5" type="ORF">LCGC14_2097610</name>
</gene>
<reference evidence="5" key="1">
    <citation type="journal article" date="2015" name="Nature">
        <title>Complex archaea that bridge the gap between prokaryotes and eukaryotes.</title>
        <authorList>
            <person name="Spang A."/>
            <person name="Saw J.H."/>
            <person name="Jorgensen S.L."/>
            <person name="Zaremba-Niedzwiedzka K."/>
            <person name="Martijn J."/>
            <person name="Lind A.E."/>
            <person name="van Eijk R."/>
            <person name="Schleper C."/>
            <person name="Guy L."/>
            <person name="Ettema T.J."/>
        </authorList>
    </citation>
    <scope>NUCLEOTIDE SEQUENCE</scope>
</reference>
<dbReference type="PANTHER" id="PTHR42756:SF1">
    <property type="entry name" value="TRANSCRIPTIONAL REPRESSOR OF EMRAB OPERON"/>
    <property type="match status" value="1"/>
</dbReference>
<dbReference type="GO" id="GO:0003700">
    <property type="term" value="F:DNA-binding transcription factor activity"/>
    <property type="evidence" value="ECO:0007669"/>
    <property type="project" value="InterPro"/>
</dbReference>
<dbReference type="PANTHER" id="PTHR42756">
    <property type="entry name" value="TRANSCRIPTIONAL REGULATOR, MARR"/>
    <property type="match status" value="1"/>
</dbReference>
<dbReference type="SUPFAM" id="SSF46785">
    <property type="entry name" value="Winged helix' DNA-binding domain"/>
    <property type="match status" value="1"/>
</dbReference>
<evidence type="ECO:0000256" key="2">
    <source>
        <dbReference type="ARBA" id="ARBA00023125"/>
    </source>
</evidence>